<evidence type="ECO:0000313" key="2">
    <source>
        <dbReference type="EMBL" id="KAK4758515.1"/>
    </source>
</evidence>
<dbReference type="PANTHER" id="PTHR33095:SF81">
    <property type="entry name" value="OS07G0619500 PROTEIN"/>
    <property type="match status" value="1"/>
</dbReference>
<keyword evidence="3" id="KW-1185">Reference proteome</keyword>
<evidence type="ECO:0000256" key="1">
    <source>
        <dbReference type="SAM" id="MobiDB-lite"/>
    </source>
</evidence>
<dbReference type="AlphaFoldDB" id="A0AAN7K8H5"/>
<feature type="region of interest" description="Disordered" evidence="1">
    <location>
        <begin position="163"/>
        <end position="186"/>
    </location>
</feature>
<dbReference type="PANTHER" id="PTHR33095">
    <property type="entry name" value="OS07G0619500 PROTEIN"/>
    <property type="match status" value="1"/>
</dbReference>
<organism evidence="2 3">
    <name type="scientific">Trapa incisa</name>
    <dbReference type="NCBI Taxonomy" id="236973"/>
    <lineage>
        <taxon>Eukaryota</taxon>
        <taxon>Viridiplantae</taxon>
        <taxon>Streptophyta</taxon>
        <taxon>Embryophyta</taxon>
        <taxon>Tracheophyta</taxon>
        <taxon>Spermatophyta</taxon>
        <taxon>Magnoliopsida</taxon>
        <taxon>eudicotyledons</taxon>
        <taxon>Gunneridae</taxon>
        <taxon>Pentapetalae</taxon>
        <taxon>rosids</taxon>
        <taxon>malvids</taxon>
        <taxon>Myrtales</taxon>
        <taxon>Lythraceae</taxon>
        <taxon>Trapa</taxon>
    </lineage>
</organism>
<sequence length="328" mass="36534">MEIKAVSPVPFHSSLEFSFNSATSTPSYITAPSSPRRFGNSIRFYSSSSAAAADIPRTSFSINLSLWEEEEEEEEEGRRRNCGVSCNSPMRASGFTDFEFEFGGSKLDRLGFDPALAGELFDRDRIKPMKMMTPPLKRGYNAEPPPIPTTAITRVCDILAEEWEGDDDKRPMNPGASSTSAPSSSCSKTFSALLSAITNPKVYRKWSFRGFLLFRSASEGRGTSKDPLRKFPALGEEIERNDIFGGSMKGTASFRKATAPERRHRESRRRRRGAHELYYWENRAAAEGMKRTTLLPYKQGLLGSCLGFNLKPGDHDLARGFGSLHPQD</sequence>
<feature type="region of interest" description="Disordered" evidence="1">
    <location>
        <begin position="249"/>
        <end position="272"/>
    </location>
</feature>
<dbReference type="EMBL" id="JAXIOK010000012">
    <property type="protein sequence ID" value="KAK4758515.1"/>
    <property type="molecule type" value="Genomic_DNA"/>
</dbReference>
<gene>
    <name evidence="2" type="ORF">SAY87_019816</name>
</gene>
<dbReference type="Pfam" id="PF07816">
    <property type="entry name" value="DUF1645"/>
    <property type="match status" value="1"/>
</dbReference>
<comment type="caution">
    <text evidence="2">The sequence shown here is derived from an EMBL/GenBank/DDBJ whole genome shotgun (WGS) entry which is preliminary data.</text>
</comment>
<dbReference type="InterPro" id="IPR012442">
    <property type="entry name" value="DUF1645_plant"/>
</dbReference>
<reference evidence="2 3" key="1">
    <citation type="journal article" date="2023" name="Hortic Res">
        <title>Pangenome of water caltrop reveals structural variations and asymmetric subgenome divergence after allopolyploidization.</title>
        <authorList>
            <person name="Zhang X."/>
            <person name="Chen Y."/>
            <person name="Wang L."/>
            <person name="Yuan Y."/>
            <person name="Fang M."/>
            <person name="Shi L."/>
            <person name="Lu R."/>
            <person name="Comes H.P."/>
            <person name="Ma Y."/>
            <person name="Chen Y."/>
            <person name="Huang G."/>
            <person name="Zhou Y."/>
            <person name="Zheng Z."/>
            <person name="Qiu Y."/>
        </authorList>
    </citation>
    <scope>NUCLEOTIDE SEQUENCE [LARGE SCALE GENOMIC DNA]</scope>
    <source>
        <tissue evidence="2">Roots</tissue>
    </source>
</reference>
<evidence type="ECO:0000313" key="3">
    <source>
        <dbReference type="Proteomes" id="UP001345219"/>
    </source>
</evidence>
<accession>A0AAN7K8H5</accession>
<dbReference type="Proteomes" id="UP001345219">
    <property type="component" value="Chromosome 15"/>
</dbReference>
<name>A0AAN7K8H5_9MYRT</name>
<protein>
    <submittedName>
        <fullName evidence="2">Uncharacterized protein</fullName>
    </submittedName>
</protein>
<proteinExistence type="predicted"/>
<feature type="compositionally biased region" description="Low complexity" evidence="1">
    <location>
        <begin position="176"/>
        <end position="186"/>
    </location>
</feature>